<proteinExistence type="predicted"/>
<feature type="coiled-coil region" evidence="1">
    <location>
        <begin position="132"/>
        <end position="170"/>
    </location>
</feature>
<feature type="domain" description="KilA-N DNA-binding" evidence="2">
    <location>
        <begin position="14"/>
        <end position="93"/>
    </location>
</feature>
<reference evidence="3 4" key="1">
    <citation type="journal article" date="2021" name="Cell Host Microbe">
        <title>in vivo commensal control of Clostridioides difficile virulence.</title>
        <authorList>
            <person name="Girinathan B.P."/>
            <person name="Dibenedetto N."/>
            <person name="Worley J.N."/>
            <person name="Peltier J."/>
            <person name="Arrieta-Ortiz M.L."/>
            <person name="Rupa Christinal Immanuel S."/>
            <person name="Lavin R."/>
            <person name="Delaney M.L."/>
            <person name="Cummins C."/>
            <person name="Hoffmann M."/>
            <person name="Luo Y."/>
            <person name="Gonzalez-Escalona N."/>
            <person name="Allard M."/>
            <person name="Onderdonk A.B."/>
            <person name="Gerber G.K."/>
            <person name="Sonenshein A.L."/>
            <person name="Baliga N."/>
            <person name="Dupuy B."/>
            <person name="Bry L."/>
        </authorList>
    </citation>
    <scope>NUCLEOTIDE SEQUENCE [LARGE SCALE GENOMIC DNA]</scope>
    <source>
        <strain evidence="3 4">DSM 599</strain>
    </source>
</reference>
<accession>A0ABS7KVF2</accession>
<organism evidence="3 4">
    <name type="scientific">Clostridium sardiniense</name>
    <name type="common">Clostridium absonum</name>
    <dbReference type="NCBI Taxonomy" id="29369"/>
    <lineage>
        <taxon>Bacteria</taxon>
        <taxon>Bacillati</taxon>
        <taxon>Bacillota</taxon>
        <taxon>Clostridia</taxon>
        <taxon>Eubacteriales</taxon>
        <taxon>Clostridiaceae</taxon>
        <taxon>Clostridium</taxon>
    </lineage>
</organism>
<name>A0ABS7KVF2_CLOSR</name>
<keyword evidence="1" id="KW-0175">Coiled coil</keyword>
<keyword evidence="4" id="KW-1185">Reference proteome</keyword>
<evidence type="ECO:0000259" key="2">
    <source>
        <dbReference type="Pfam" id="PF10543"/>
    </source>
</evidence>
<evidence type="ECO:0000313" key="4">
    <source>
        <dbReference type="Proteomes" id="UP001299068"/>
    </source>
</evidence>
<dbReference type="Pfam" id="PF10543">
    <property type="entry name" value="ORF6N"/>
    <property type="match status" value="1"/>
</dbReference>
<gene>
    <name evidence="3" type="ORF">K5V21_03735</name>
</gene>
<sequence>MNSLVKINNNDLQTKEFKGQRVITFKEIDLVHERVEGTAKRNFNENKEHFIDGVDYFIAKPSDFEKYEIHTLEIPNRGLTLITESGYLMLVKSLSDDLAWSVQRELVNKYFRVKENNPTCIEDVLINSLQEMKAIKQQLNEVNHHALEAKEKVEETKEEVQAMREAVTLDANSWRKDTATLINKVASKLGGFEHIKPIREEAYNLLDNTYGVNLKSRLLNKKKKMALEGVPKYKIDKVNKLDVIEGDKKLINGYINIIGKMAIKYGVGEV</sequence>
<dbReference type="Proteomes" id="UP001299068">
    <property type="component" value="Unassembled WGS sequence"/>
</dbReference>
<dbReference type="InterPro" id="IPR018873">
    <property type="entry name" value="KilA-N_DNA-bd_domain"/>
</dbReference>
<protein>
    <submittedName>
        <fullName evidence="3">ORF6N domain-containing protein</fullName>
    </submittedName>
</protein>
<evidence type="ECO:0000256" key="1">
    <source>
        <dbReference type="SAM" id="Coils"/>
    </source>
</evidence>
<dbReference type="RefSeq" id="WP_221859315.1">
    <property type="nucleotide sequence ID" value="NZ_JAIKTU010000003.1"/>
</dbReference>
<evidence type="ECO:0000313" key="3">
    <source>
        <dbReference type="EMBL" id="MBY0754562.1"/>
    </source>
</evidence>
<comment type="caution">
    <text evidence="3">The sequence shown here is derived from an EMBL/GenBank/DDBJ whole genome shotgun (WGS) entry which is preliminary data.</text>
</comment>
<dbReference type="EMBL" id="JAIKTU010000003">
    <property type="protein sequence ID" value="MBY0754562.1"/>
    <property type="molecule type" value="Genomic_DNA"/>
</dbReference>